<name>A0ABD2PQQ2_9PLAT</name>
<dbReference type="GO" id="GO:0004930">
    <property type="term" value="F:G protein-coupled receptor activity"/>
    <property type="evidence" value="ECO:0007669"/>
    <property type="project" value="UniProtKB-KW"/>
</dbReference>
<feature type="transmembrane region" description="Helical" evidence="10">
    <location>
        <begin position="316"/>
        <end position="336"/>
    </location>
</feature>
<keyword evidence="7 9" id="KW-0675">Receptor</keyword>
<dbReference type="EMBL" id="JBJKFK010003524">
    <property type="protein sequence ID" value="KAL3309809.1"/>
    <property type="molecule type" value="Genomic_DNA"/>
</dbReference>
<keyword evidence="4 10" id="KW-1133">Transmembrane helix</keyword>
<keyword evidence="6 10" id="KW-0472">Membrane</keyword>
<dbReference type="CDD" id="cd00637">
    <property type="entry name" value="7tm_classA_rhodopsin-like"/>
    <property type="match status" value="1"/>
</dbReference>
<dbReference type="PANTHER" id="PTHR24228:SF55">
    <property type="entry name" value="G-PROTEIN COUPLED RECEPTOR 75-RELATED"/>
    <property type="match status" value="1"/>
</dbReference>
<gene>
    <name evidence="12" type="ORF">Ciccas_011639</name>
</gene>
<proteinExistence type="inferred from homology"/>
<keyword evidence="2" id="KW-1003">Cell membrane</keyword>
<dbReference type="GO" id="GO:0005886">
    <property type="term" value="C:plasma membrane"/>
    <property type="evidence" value="ECO:0007669"/>
    <property type="project" value="UniProtKB-SubCell"/>
</dbReference>
<evidence type="ECO:0000313" key="13">
    <source>
        <dbReference type="Proteomes" id="UP001626550"/>
    </source>
</evidence>
<evidence type="ECO:0000256" key="6">
    <source>
        <dbReference type="ARBA" id="ARBA00023136"/>
    </source>
</evidence>
<dbReference type="PANTHER" id="PTHR24228">
    <property type="entry name" value="B2 BRADYKININ RECEPTOR/ANGIOTENSIN II RECEPTOR"/>
    <property type="match status" value="1"/>
</dbReference>
<keyword evidence="3 9" id="KW-0812">Transmembrane</keyword>
<dbReference type="SUPFAM" id="SSF81321">
    <property type="entry name" value="Family A G protein-coupled receptor-like"/>
    <property type="match status" value="1"/>
</dbReference>
<reference evidence="12 13" key="1">
    <citation type="submission" date="2024-11" db="EMBL/GenBank/DDBJ databases">
        <title>Adaptive evolution of stress response genes in parasites aligns with host niche diversity.</title>
        <authorList>
            <person name="Hahn C."/>
            <person name="Resl P."/>
        </authorList>
    </citation>
    <scope>NUCLEOTIDE SEQUENCE [LARGE SCALE GENOMIC DNA]</scope>
    <source>
        <strain evidence="12">EGGRZ-B1_66</strain>
        <tissue evidence="12">Body</tissue>
    </source>
</reference>
<feature type="transmembrane region" description="Helical" evidence="10">
    <location>
        <begin position="167"/>
        <end position="187"/>
    </location>
</feature>
<evidence type="ECO:0000256" key="9">
    <source>
        <dbReference type="RuleBase" id="RU000688"/>
    </source>
</evidence>
<keyword evidence="5 9" id="KW-0297">G-protein coupled receptor</keyword>
<evidence type="ECO:0000313" key="12">
    <source>
        <dbReference type="EMBL" id="KAL3309809.1"/>
    </source>
</evidence>
<dbReference type="PRINTS" id="PR00237">
    <property type="entry name" value="GPCRRHODOPSN"/>
</dbReference>
<evidence type="ECO:0000256" key="4">
    <source>
        <dbReference type="ARBA" id="ARBA00022989"/>
    </source>
</evidence>
<feature type="transmembrane region" description="Helical" evidence="10">
    <location>
        <begin position="133"/>
        <end position="155"/>
    </location>
</feature>
<evidence type="ECO:0000256" key="8">
    <source>
        <dbReference type="ARBA" id="ARBA00023224"/>
    </source>
</evidence>
<accession>A0ABD2PQQ2</accession>
<keyword evidence="13" id="KW-1185">Reference proteome</keyword>
<evidence type="ECO:0000256" key="2">
    <source>
        <dbReference type="ARBA" id="ARBA00022475"/>
    </source>
</evidence>
<evidence type="ECO:0000256" key="10">
    <source>
        <dbReference type="SAM" id="Phobius"/>
    </source>
</evidence>
<protein>
    <recommendedName>
        <fullName evidence="11">G-protein coupled receptors family 1 profile domain-containing protein</fullName>
    </recommendedName>
</protein>
<dbReference type="AlphaFoldDB" id="A0ABD2PQQ2"/>
<comment type="subcellular location">
    <subcellularLocation>
        <location evidence="1">Cell membrane</location>
        <topology evidence="1">Multi-pass membrane protein</topology>
    </subcellularLocation>
</comment>
<organism evidence="12 13">
    <name type="scientific">Cichlidogyrus casuarinus</name>
    <dbReference type="NCBI Taxonomy" id="1844966"/>
    <lineage>
        <taxon>Eukaryota</taxon>
        <taxon>Metazoa</taxon>
        <taxon>Spiralia</taxon>
        <taxon>Lophotrochozoa</taxon>
        <taxon>Platyhelminthes</taxon>
        <taxon>Monogenea</taxon>
        <taxon>Monopisthocotylea</taxon>
        <taxon>Dactylogyridea</taxon>
        <taxon>Ancyrocephalidae</taxon>
        <taxon>Cichlidogyrus</taxon>
    </lineage>
</organism>
<evidence type="ECO:0000256" key="7">
    <source>
        <dbReference type="ARBA" id="ARBA00023170"/>
    </source>
</evidence>
<dbReference type="InterPro" id="IPR017452">
    <property type="entry name" value="GPCR_Rhodpsn_7TM"/>
</dbReference>
<feature type="domain" description="G-protein coupled receptors family 1 profile" evidence="11">
    <location>
        <begin position="31"/>
        <end position="333"/>
    </location>
</feature>
<feature type="transmembrane region" description="Helical" evidence="10">
    <location>
        <begin position="223"/>
        <end position="244"/>
    </location>
</feature>
<dbReference type="PROSITE" id="PS50262">
    <property type="entry name" value="G_PROTEIN_RECEP_F1_2"/>
    <property type="match status" value="1"/>
</dbReference>
<comment type="caution">
    <text evidence="12">The sequence shown here is derived from an EMBL/GenBank/DDBJ whole genome shotgun (WGS) entry which is preliminary data.</text>
</comment>
<comment type="similarity">
    <text evidence="9">Belongs to the G-protein coupled receptor 1 family.</text>
</comment>
<dbReference type="Pfam" id="PF00001">
    <property type="entry name" value="7tm_1"/>
    <property type="match status" value="1"/>
</dbReference>
<evidence type="ECO:0000256" key="1">
    <source>
        <dbReference type="ARBA" id="ARBA00004651"/>
    </source>
</evidence>
<feature type="transmembrane region" description="Helical" evidence="10">
    <location>
        <begin position="20"/>
        <end position="41"/>
    </location>
</feature>
<dbReference type="PROSITE" id="PS00237">
    <property type="entry name" value="G_PROTEIN_RECEP_F1_1"/>
    <property type="match status" value="1"/>
</dbReference>
<sequence length="398" mass="44979">MSNLTYPDDDYYGSEYTLPILGISAILGFFANFLVILIYLLNKTSSKWHKIKREHHNRIVHMRHVEQLEQQSEITITPENVKESTSDPVAGFFVIVLASSDLCSCIILIPMTIVLESANYSSTSKFTCHANDFIKALLPFFSCIVMAIISFDRYMYICHPFTKCLTLRRALITVLCVLFLIAVPYSLTFSTKVTIANSSNVNERYTCGNGDGLITDTLTYMNYAFFAILIMCVCIFYSLIYCTVLKSRKASVKIQLLNPPDTKGRSFTKTGSADQANAKKIKERLRTILMLFMVAFCFSVTYGISIIVMSNKGKSLLASYLYLVMAMVDPIIYLTINKSLRNDITLIGFVLCQTCYFNSKNRKPFARQGLLPYSRRTGPKVLQGSVVQTNRNNSFEVV</sequence>
<dbReference type="Gene3D" id="1.20.1070.10">
    <property type="entry name" value="Rhodopsin 7-helix transmembrane proteins"/>
    <property type="match status" value="1"/>
</dbReference>
<evidence type="ECO:0000256" key="5">
    <source>
        <dbReference type="ARBA" id="ARBA00023040"/>
    </source>
</evidence>
<feature type="transmembrane region" description="Helical" evidence="10">
    <location>
        <begin position="89"/>
        <end position="113"/>
    </location>
</feature>
<evidence type="ECO:0000259" key="11">
    <source>
        <dbReference type="PROSITE" id="PS50262"/>
    </source>
</evidence>
<dbReference type="Proteomes" id="UP001626550">
    <property type="component" value="Unassembled WGS sequence"/>
</dbReference>
<keyword evidence="8 9" id="KW-0807">Transducer</keyword>
<feature type="transmembrane region" description="Helical" evidence="10">
    <location>
        <begin position="288"/>
        <end position="310"/>
    </location>
</feature>
<dbReference type="InterPro" id="IPR000276">
    <property type="entry name" value="GPCR_Rhodpsn"/>
</dbReference>
<evidence type="ECO:0000256" key="3">
    <source>
        <dbReference type="ARBA" id="ARBA00022692"/>
    </source>
</evidence>